<reference evidence="2" key="1">
    <citation type="submission" date="2014-09" db="EMBL/GenBank/DDBJ databases">
        <title>Genome sequence of the luminous mushroom Mycena chlorophos for searching fungal bioluminescence genes.</title>
        <authorList>
            <person name="Tanaka Y."/>
            <person name="Kasuga D."/>
            <person name="Oba Y."/>
            <person name="Hase S."/>
            <person name="Sato K."/>
            <person name="Oba Y."/>
            <person name="Sakakibara Y."/>
        </authorList>
    </citation>
    <scope>NUCLEOTIDE SEQUENCE</scope>
</reference>
<organism evidence="2 3">
    <name type="scientific">Mycena chlorophos</name>
    <name type="common">Agaric fungus</name>
    <name type="synonym">Agaricus chlorophos</name>
    <dbReference type="NCBI Taxonomy" id="658473"/>
    <lineage>
        <taxon>Eukaryota</taxon>
        <taxon>Fungi</taxon>
        <taxon>Dikarya</taxon>
        <taxon>Basidiomycota</taxon>
        <taxon>Agaricomycotina</taxon>
        <taxon>Agaricomycetes</taxon>
        <taxon>Agaricomycetidae</taxon>
        <taxon>Agaricales</taxon>
        <taxon>Marasmiineae</taxon>
        <taxon>Mycenaceae</taxon>
        <taxon>Mycena</taxon>
    </lineage>
</organism>
<evidence type="ECO:0000256" key="1">
    <source>
        <dbReference type="SAM" id="MobiDB-lite"/>
    </source>
</evidence>
<evidence type="ECO:0008006" key="4">
    <source>
        <dbReference type="Google" id="ProtNLM"/>
    </source>
</evidence>
<dbReference type="Proteomes" id="UP000815677">
    <property type="component" value="Unassembled WGS sequence"/>
</dbReference>
<dbReference type="EMBL" id="DF844314">
    <property type="protein sequence ID" value="GAT48197.1"/>
    <property type="molecule type" value="Genomic_DNA"/>
</dbReference>
<protein>
    <recommendedName>
        <fullName evidence="4">AP2/ERF domain-containing protein</fullName>
    </recommendedName>
</protein>
<gene>
    <name evidence="2" type="ORF">MCHLO_05624</name>
</gene>
<evidence type="ECO:0000313" key="3">
    <source>
        <dbReference type="Proteomes" id="UP000815677"/>
    </source>
</evidence>
<feature type="region of interest" description="Disordered" evidence="1">
    <location>
        <begin position="133"/>
        <end position="170"/>
    </location>
</feature>
<sequence>MLIDTRRTAAHTKHAVMPHSMKAKGTTSQLAASWCPYLGARDRWEASTTGVVLEYEGGCPGERRATYVGKARYDARVARRMTRRQNGGECLEMAEATSHAARKRRLVLGRRCLPPVHTKCECRSLVRKPTATELGTTKTSRDGVSIVGGGSPRPGFSRRVPCSSIDADEG</sequence>
<evidence type="ECO:0000313" key="2">
    <source>
        <dbReference type="EMBL" id="GAT48197.1"/>
    </source>
</evidence>
<name>A0ABQ0LAN0_MYCCL</name>
<keyword evidence="3" id="KW-1185">Reference proteome</keyword>
<proteinExistence type="predicted"/>
<accession>A0ABQ0LAN0</accession>